<feature type="compositionally biased region" description="Low complexity" evidence="1">
    <location>
        <begin position="244"/>
        <end position="260"/>
    </location>
</feature>
<proteinExistence type="predicted"/>
<keyword evidence="2" id="KW-0812">Transmembrane</keyword>
<dbReference type="EMBL" id="SRLO01001775">
    <property type="protein sequence ID" value="TNN35403.1"/>
    <property type="molecule type" value="Genomic_DNA"/>
</dbReference>
<keyword evidence="2" id="KW-1133">Transmembrane helix</keyword>
<evidence type="ECO:0000256" key="2">
    <source>
        <dbReference type="SAM" id="Phobius"/>
    </source>
</evidence>
<feature type="region of interest" description="Disordered" evidence="1">
    <location>
        <begin position="244"/>
        <end position="296"/>
    </location>
</feature>
<reference evidence="3 4" key="1">
    <citation type="submission" date="2019-03" db="EMBL/GenBank/DDBJ databases">
        <title>First draft genome of Liparis tanakae, snailfish: a comprehensive survey of snailfish specific genes.</title>
        <authorList>
            <person name="Kim W."/>
            <person name="Song I."/>
            <person name="Jeong J.-H."/>
            <person name="Kim D."/>
            <person name="Kim S."/>
            <person name="Ryu S."/>
            <person name="Song J.Y."/>
            <person name="Lee S.K."/>
        </authorList>
    </citation>
    <scope>NUCLEOTIDE SEQUENCE [LARGE SCALE GENOMIC DNA]</scope>
    <source>
        <tissue evidence="3">Muscle</tissue>
    </source>
</reference>
<evidence type="ECO:0000313" key="4">
    <source>
        <dbReference type="Proteomes" id="UP000314294"/>
    </source>
</evidence>
<feature type="transmembrane region" description="Helical" evidence="2">
    <location>
        <begin position="56"/>
        <end position="76"/>
    </location>
</feature>
<dbReference type="OrthoDB" id="8747610at2759"/>
<keyword evidence="2" id="KW-0472">Membrane</keyword>
<organism evidence="3 4">
    <name type="scientific">Liparis tanakae</name>
    <name type="common">Tanaka's snailfish</name>
    <dbReference type="NCBI Taxonomy" id="230148"/>
    <lineage>
        <taxon>Eukaryota</taxon>
        <taxon>Metazoa</taxon>
        <taxon>Chordata</taxon>
        <taxon>Craniata</taxon>
        <taxon>Vertebrata</taxon>
        <taxon>Euteleostomi</taxon>
        <taxon>Actinopterygii</taxon>
        <taxon>Neopterygii</taxon>
        <taxon>Teleostei</taxon>
        <taxon>Neoteleostei</taxon>
        <taxon>Acanthomorphata</taxon>
        <taxon>Eupercaria</taxon>
        <taxon>Perciformes</taxon>
        <taxon>Cottioidei</taxon>
        <taxon>Cottales</taxon>
        <taxon>Liparidae</taxon>
        <taxon>Liparis</taxon>
    </lineage>
</organism>
<accession>A0A4Z2F3D4</accession>
<feature type="transmembrane region" description="Helical" evidence="2">
    <location>
        <begin position="12"/>
        <end position="36"/>
    </location>
</feature>
<sequence>MDCLFLKQNSLIFTIFSITTILLLLPLFILVLYLGFQRSSSSSAVMSHTDSFTYQLTSIELIGVLGRTICCCAVYLKQLPVLMWGFFLLTFTWYGQTFFHMLTCVERYLAVVHPVTYLGLRSERGVRIRTVSVGLSVLYILIRPGPGEQGGDRERVDQSKQRAFYTIMAILGPNVKPPGLKKQMEREEQPPEEPFIGWRQMLWWVAAMWRDQAEADRQLLEALRHQAVRQTYALKQLWLSPAPRVPSAAPGPRVPSAAPGPRVPSPAPGPRVPSAAPGPRVPSATPGRRLRVPESRRHPGRLQISLLLSPMAKYFTTQMLCIMCNKSLVNSK</sequence>
<dbReference type="AlphaFoldDB" id="A0A4Z2F3D4"/>
<evidence type="ECO:0000256" key="1">
    <source>
        <dbReference type="SAM" id="MobiDB-lite"/>
    </source>
</evidence>
<evidence type="ECO:0000313" key="3">
    <source>
        <dbReference type="EMBL" id="TNN35403.1"/>
    </source>
</evidence>
<comment type="caution">
    <text evidence="3">The sequence shown here is derived from an EMBL/GenBank/DDBJ whole genome shotgun (WGS) entry which is preliminary data.</text>
</comment>
<protein>
    <submittedName>
        <fullName evidence="3">Uncharacterized protein</fullName>
    </submittedName>
</protein>
<dbReference type="Proteomes" id="UP000314294">
    <property type="component" value="Unassembled WGS sequence"/>
</dbReference>
<name>A0A4Z2F3D4_9TELE</name>
<gene>
    <name evidence="3" type="ORF">EYF80_054439</name>
</gene>
<feature type="transmembrane region" description="Helical" evidence="2">
    <location>
        <begin position="82"/>
        <end position="105"/>
    </location>
</feature>
<keyword evidence="4" id="KW-1185">Reference proteome</keyword>
<feature type="compositionally biased region" description="Pro residues" evidence="1">
    <location>
        <begin position="261"/>
        <end position="271"/>
    </location>
</feature>
<feature type="compositionally biased region" description="Low complexity" evidence="1">
    <location>
        <begin position="272"/>
        <end position="284"/>
    </location>
</feature>